<dbReference type="InterPro" id="IPR015422">
    <property type="entry name" value="PyrdxlP-dep_Trfase_small"/>
</dbReference>
<dbReference type="InterPro" id="IPR015424">
    <property type="entry name" value="PyrdxlP-dep_Trfase"/>
</dbReference>
<accession>A0ABU3XRY4</accession>
<dbReference type="Proteomes" id="UP001273935">
    <property type="component" value="Unassembled WGS sequence"/>
</dbReference>
<sequence length="101" mass="10831">ENLIQQSAELAPHFEKALHGLKGAKHVVDIRNCGLAGALQIAPRDGDAIVRPFEAGMALWKAGFYVRFGGDTLQFGPTFNAKPEDLDRVFDAVGQALQGVA</sequence>
<dbReference type="GO" id="GO:0008483">
    <property type="term" value="F:transaminase activity"/>
    <property type="evidence" value="ECO:0007669"/>
    <property type="project" value="UniProtKB-KW"/>
</dbReference>
<dbReference type="EMBL" id="JAWJUL010000045">
    <property type="protein sequence ID" value="MDV3440424.1"/>
    <property type="molecule type" value="Genomic_DNA"/>
</dbReference>
<dbReference type="Gene3D" id="3.90.1150.10">
    <property type="entry name" value="Aspartate Aminotransferase, domain 1"/>
    <property type="match status" value="1"/>
</dbReference>
<feature type="non-terminal residue" evidence="1">
    <location>
        <position position="1"/>
    </location>
</feature>
<keyword evidence="2" id="KW-1185">Reference proteome</keyword>
<reference evidence="1 2" key="1">
    <citation type="submission" date="2023-10" db="EMBL/GenBank/DDBJ databases">
        <title>Pseudomonas otitidis isolated from a paediatric patient with cystic fibrosis in Chile.</title>
        <authorList>
            <person name="Amsteins-Romero L."/>
            <person name="Opazo-Capurro A."/>
            <person name="Matus-Kohler M."/>
            <person name="Gonzalez-Rocha G."/>
        </authorList>
    </citation>
    <scope>NUCLEOTIDE SEQUENCE [LARGE SCALE GENOMIC DNA]</scope>
    <source>
        <strain evidence="1 2">P-714</strain>
    </source>
</reference>
<organism evidence="1 2">
    <name type="scientific">Metapseudomonas otitidis</name>
    <dbReference type="NCBI Taxonomy" id="319939"/>
    <lineage>
        <taxon>Bacteria</taxon>
        <taxon>Pseudomonadati</taxon>
        <taxon>Pseudomonadota</taxon>
        <taxon>Gammaproteobacteria</taxon>
        <taxon>Pseudomonadales</taxon>
        <taxon>Pseudomonadaceae</taxon>
        <taxon>Metapseudomonas</taxon>
    </lineage>
</organism>
<dbReference type="SUPFAM" id="SSF53383">
    <property type="entry name" value="PLP-dependent transferases"/>
    <property type="match status" value="1"/>
</dbReference>
<keyword evidence="1" id="KW-0808">Transferase</keyword>
<evidence type="ECO:0000313" key="1">
    <source>
        <dbReference type="EMBL" id="MDV3440424.1"/>
    </source>
</evidence>
<evidence type="ECO:0000313" key="2">
    <source>
        <dbReference type="Proteomes" id="UP001273935"/>
    </source>
</evidence>
<protein>
    <submittedName>
        <fullName evidence="1">Aspartate aminotransferase family protein</fullName>
    </submittedName>
</protein>
<proteinExistence type="predicted"/>
<keyword evidence="1" id="KW-0032">Aminotransferase</keyword>
<gene>
    <name evidence="1" type="ORF">R0G64_13390</name>
</gene>
<name>A0ABU3XRY4_9GAMM</name>
<comment type="caution">
    <text evidence="1">The sequence shown here is derived from an EMBL/GenBank/DDBJ whole genome shotgun (WGS) entry which is preliminary data.</text>
</comment>